<evidence type="ECO:0000313" key="1">
    <source>
        <dbReference type="EMBL" id="KAL2538189.1"/>
    </source>
</evidence>
<dbReference type="PANTHER" id="PTHR37614">
    <property type="entry name" value="OS02G0121400 PROTEIN"/>
    <property type="match status" value="1"/>
</dbReference>
<proteinExistence type="predicted"/>
<evidence type="ECO:0000313" key="2">
    <source>
        <dbReference type="Proteomes" id="UP001604277"/>
    </source>
</evidence>
<organism evidence="1 2">
    <name type="scientific">Forsythia ovata</name>
    <dbReference type="NCBI Taxonomy" id="205694"/>
    <lineage>
        <taxon>Eukaryota</taxon>
        <taxon>Viridiplantae</taxon>
        <taxon>Streptophyta</taxon>
        <taxon>Embryophyta</taxon>
        <taxon>Tracheophyta</taxon>
        <taxon>Spermatophyta</taxon>
        <taxon>Magnoliopsida</taxon>
        <taxon>eudicotyledons</taxon>
        <taxon>Gunneridae</taxon>
        <taxon>Pentapetalae</taxon>
        <taxon>asterids</taxon>
        <taxon>lamiids</taxon>
        <taxon>Lamiales</taxon>
        <taxon>Oleaceae</taxon>
        <taxon>Forsythieae</taxon>
        <taxon>Forsythia</taxon>
    </lineage>
</organism>
<comment type="caution">
    <text evidence="1">The sequence shown here is derived from an EMBL/GenBank/DDBJ whole genome shotgun (WGS) entry which is preliminary data.</text>
</comment>
<dbReference type="Proteomes" id="UP001604277">
    <property type="component" value="Unassembled WGS sequence"/>
</dbReference>
<dbReference type="EMBL" id="JBFOLJ010000005">
    <property type="protein sequence ID" value="KAL2538189.1"/>
    <property type="molecule type" value="Genomic_DNA"/>
</dbReference>
<dbReference type="AlphaFoldDB" id="A0ABD1VLF8"/>
<reference evidence="2" key="1">
    <citation type="submission" date="2024-07" db="EMBL/GenBank/DDBJ databases">
        <title>Two chromosome-level genome assemblies of Korean endemic species Abeliophyllum distichum and Forsythia ovata (Oleaceae).</title>
        <authorList>
            <person name="Jang H."/>
        </authorList>
    </citation>
    <scope>NUCLEOTIDE SEQUENCE [LARGE SCALE GENOMIC DNA]</scope>
</reference>
<keyword evidence="2" id="KW-1185">Reference proteome</keyword>
<accession>A0ABD1VLF8</accession>
<protein>
    <submittedName>
        <fullName evidence="1">Uncharacterized protein</fullName>
    </submittedName>
</protein>
<dbReference type="PANTHER" id="PTHR37614:SF2">
    <property type="entry name" value="OS02G0121400 PROTEIN"/>
    <property type="match status" value="1"/>
</dbReference>
<sequence>MSSHLSSFFTEDEIQVGEILLDLQNLIGVSDLQSRVTSSWGCKRKRSSVYAGEASSSSRSVLNENEGGRLQIESPNTPLSFWNITGSDDKSCKKRTRKENNMETITRREKFHCPDLNIHAQEETFGLYSSQPLDINRVIAFADKRARFAEARRMRREIMKAKLMKKYFNRSTDRSR</sequence>
<gene>
    <name evidence="1" type="ORF">Fot_19580</name>
</gene>
<name>A0ABD1VLF8_9LAMI</name>